<keyword evidence="4" id="KW-1185">Reference proteome</keyword>
<dbReference type="SUPFAM" id="SSF56300">
    <property type="entry name" value="Metallo-dependent phosphatases"/>
    <property type="match status" value="1"/>
</dbReference>
<gene>
    <name evidence="3" type="ORF">PENTCL1PPCAC_12702</name>
</gene>
<evidence type="ECO:0000313" key="3">
    <source>
        <dbReference type="EMBL" id="GMS90527.1"/>
    </source>
</evidence>
<evidence type="ECO:0000313" key="4">
    <source>
        <dbReference type="Proteomes" id="UP001432027"/>
    </source>
</evidence>
<evidence type="ECO:0000256" key="1">
    <source>
        <dbReference type="ARBA" id="ARBA00007993"/>
    </source>
</evidence>
<dbReference type="PANTHER" id="PTHR12905">
    <property type="entry name" value="METALLOPHOSPHOESTERASE"/>
    <property type="match status" value="1"/>
</dbReference>
<comment type="similarity">
    <text evidence="1">Belongs to the UPF0046 family.</text>
</comment>
<accession>A0AAV5T804</accession>
<sequence length="133" mass="15185">LSDGDVLIHAGDITVYGDTHNLTKFNEELGRLPHPHKLVIAGNHELGFDPNEDQCLRWDVNDIVRTSDSFFPVMRSRICLIKNIIHIDGVKFYGSSWHPLSGFPFYQPRGQLKQKWENIPDNTDVLITHSPPI</sequence>
<protein>
    <recommendedName>
        <fullName evidence="2">Calcineurin-like phosphoesterase domain-containing protein</fullName>
    </recommendedName>
</protein>
<organism evidence="3 4">
    <name type="scientific">Pristionchus entomophagus</name>
    <dbReference type="NCBI Taxonomy" id="358040"/>
    <lineage>
        <taxon>Eukaryota</taxon>
        <taxon>Metazoa</taxon>
        <taxon>Ecdysozoa</taxon>
        <taxon>Nematoda</taxon>
        <taxon>Chromadorea</taxon>
        <taxon>Rhabditida</taxon>
        <taxon>Rhabditina</taxon>
        <taxon>Diplogasteromorpha</taxon>
        <taxon>Diplogasteroidea</taxon>
        <taxon>Neodiplogasteridae</taxon>
        <taxon>Pristionchus</taxon>
    </lineage>
</organism>
<dbReference type="EMBL" id="BTSX01000003">
    <property type="protein sequence ID" value="GMS90527.1"/>
    <property type="molecule type" value="Genomic_DNA"/>
</dbReference>
<evidence type="ECO:0000259" key="2">
    <source>
        <dbReference type="Pfam" id="PF00149"/>
    </source>
</evidence>
<dbReference type="InterPro" id="IPR029052">
    <property type="entry name" value="Metallo-depent_PP-like"/>
</dbReference>
<proteinExistence type="inferred from homology"/>
<comment type="caution">
    <text evidence="3">The sequence shown here is derived from an EMBL/GenBank/DDBJ whole genome shotgun (WGS) entry which is preliminary data.</text>
</comment>
<dbReference type="Pfam" id="PF00149">
    <property type="entry name" value="Metallophos"/>
    <property type="match status" value="1"/>
</dbReference>
<dbReference type="InterPro" id="IPR051693">
    <property type="entry name" value="UPF0046_metallophosphoest"/>
</dbReference>
<dbReference type="AlphaFoldDB" id="A0AAV5T804"/>
<dbReference type="Gene3D" id="3.60.21.10">
    <property type="match status" value="1"/>
</dbReference>
<feature type="non-terminal residue" evidence="3">
    <location>
        <position position="133"/>
    </location>
</feature>
<reference evidence="3" key="1">
    <citation type="submission" date="2023-10" db="EMBL/GenBank/DDBJ databases">
        <title>Genome assembly of Pristionchus species.</title>
        <authorList>
            <person name="Yoshida K."/>
            <person name="Sommer R.J."/>
        </authorList>
    </citation>
    <scope>NUCLEOTIDE SEQUENCE</scope>
    <source>
        <strain evidence="3">RS0144</strain>
    </source>
</reference>
<feature type="domain" description="Calcineurin-like phosphoesterase" evidence="2">
    <location>
        <begin position="3"/>
        <end position="132"/>
    </location>
</feature>
<dbReference type="InterPro" id="IPR004843">
    <property type="entry name" value="Calcineurin-like_PHP"/>
</dbReference>
<name>A0AAV5T804_9BILA</name>
<dbReference type="Proteomes" id="UP001432027">
    <property type="component" value="Unassembled WGS sequence"/>
</dbReference>
<feature type="non-terminal residue" evidence="3">
    <location>
        <position position="1"/>
    </location>
</feature>
<dbReference type="GO" id="GO:0016787">
    <property type="term" value="F:hydrolase activity"/>
    <property type="evidence" value="ECO:0007669"/>
    <property type="project" value="InterPro"/>
</dbReference>
<dbReference type="PANTHER" id="PTHR12905:SF19">
    <property type="entry name" value="UPF0046 PROTEIN K07C11.7"/>
    <property type="match status" value="1"/>
</dbReference>